<evidence type="ECO:0000313" key="4">
    <source>
        <dbReference type="EMBL" id="KAG8431545.1"/>
    </source>
</evidence>
<dbReference type="SMART" id="SM00672">
    <property type="entry name" value="CAP10"/>
    <property type="match status" value="1"/>
</dbReference>
<dbReference type="GO" id="GO:0045747">
    <property type="term" value="P:positive regulation of Notch signaling pathway"/>
    <property type="evidence" value="ECO:0007669"/>
    <property type="project" value="TreeGrafter"/>
</dbReference>
<proteinExistence type="inferred from homology"/>
<dbReference type="Proteomes" id="UP000812440">
    <property type="component" value="Unassembled WGS sequence"/>
</dbReference>
<gene>
    <name evidence="4" type="ORF">GDO86_018333</name>
</gene>
<evidence type="ECO:0000256" key="1">
    <source>
        <dbReference type="ARBA" id="ARBA00010118"/>
    </source>
</evidence>
<keyword evidence="5" id="KW-1185">Reference proteome</keyword>
<protein>
    <recommendedName>
        <fullName evidence="3">Glycosyl transferase CAP10 domain-containing protein</fullName>
    </recommendedName>
</protein>
<dbReference type="GO" id="GO:0006493">
    <property type="term" value="P:protein O-linked glycosylation"/>
    <property type="evidence" value="ECO:0007669"/>
    <property type="project" value="TreeGrafter"/>
</dbReference>
<dbReference type="InterPro" id="IPR006598">
    <property type="entry name" value="CAP10"/>
</dbReference>
<accession>A0A8T2IF03</accession>
<dbReference type="GO" id="GO:0012505">
    <property type="term" value="C:endomembrane system"/>
    <property type="evidence" value="ECO:0007669"/>
    <property type="project" value="TreeGrafter"/>
</dbReference>
<feature type="domain" description="Glycosyl transferase CAP10" evidence="3">
    <location>
        <begin position="1"/>
        <end position="94"/>
    </location>
</feature>
<dbReference type="OrthoDB" id="202415at2759"/>
<evidence type="ECO:0000313" key="5">
    <source>
        <dbReference type="Proteomes" id="UP000812440"/>
    </source>
</evidence>
<sequence>MKHLFLCGSLVFHVGEDWQEFFYHRLEPWVHYVPVSQDLSDLRELLQFAEENDEEMKKIAERGQQFITQFLRMEDVSQYWKSLLSQYSQLFRYRVRRRKDYREVAAKSSHSEL</sequence>
<comment type="similarity">
    <text evidence="1">Belongs to the glycosyltransferase 90 family.</text>
</comment>
<dbReference type="PANTHER" id="PTHR12203">
    <property type="entry name" value="KDEL LYS-ASP-GLU-LEU CONTAINING - RELATED"/>
    <property type="match status" value="1"/>
</dbReference>
<comment type="caution">
    <text evidence="4">The sequence shown here is derived from an EMBL/GenBank/DDBJ whole genome shotgun (WGS) entry which is preliminary data.</text>
</comment>
<dbReference type="InterPro" id="IPR051091">
    <property type="entry name" value="O-Glucosyltr/Glycosyltrsf_90"/>
</dbReference>
<reference evidence="4" key="1">
    <citation type="thesis" date="2020" institute="ProQuest LLC" country="789 East Eisenhower Parkway, Ann Arbor, MI, USA">
        <title>Comparative Genomics and Chromosome Evolution.</title>
        <authorList>
            <person name="Mudd A.B."/>
        </authorList>
    </citation>
    <scope>NUCLEOTIDE SEQUENCE</scope>
    <source>
        <strain evidence="4">Female2</strain>
        <tissue evidence="4">Blood</tissue>
    </source>
</reference>
<dbReference type="EMBL" id="JAACNH010000148">
    <property type="protein sequence ID" value="KAG8431545.1"/>
    <property type="molecule type" value="Genomic_DNA"/>
</dbReference>
<evidence type="ECO:0000256" key="2">
    <source>
        <dbReference type="ARBA" id="ARBA00022679"/>
    </source>
</evidence>
<evidence type="ECO:0000259" key="3">
    <source>
        <dbReference type="SMART" id="SM00672"/>
    </source>
</evidence>
<organism evidence="4 5">
    <name type="scientific">Hymenochirus boettgeri</name>
    <name type="common">Congo dwarf clawed frog</name>
    <dbReference type="NCBI Taxonomy" id="247094"/>
    <lineage>
        <taxon>Eukaryota</taxon>
        <taxon>Metazoa</taxon>
        <taxon>Chordata</taxon>
        <taxon>Craniata</taxon>
        <taxon>Vertebrata</taxon>
        <taxon>Euteleostomi</taxon>
        <taxon>Amphibia</taxon>
        <taxon>Batrachia</taxon>
        <taxon>Anura</taxon>
        <taxon>Pipoidea</taxon>
        <taxon>Pipidae</taxon>
        <taxon>Pipinae</taxon>
        <taxon>Hymenochirus</taxon>
    </lineage>
</organism>
<keyword evidence="2" id="KW-0808">Transferase</keyword>
<dbReference type="AlphaFoldDB" id="A0A8T2IF03"/>
<dbReference type="PANTHER" id="PTHR12203:SF35">
    <property type="entry name" value="PROTEIN O-GLUCOSYLTRANSFERASE 1"/>
    <property type="match status" value="1"/>
</dbReference>
<dbReference type="GO" id="GO:0035252">
    <property type="term" value="F:UDP-xylosyltransferase activity"/>
    <property type="evidence" value="ECO:0007669"/>
    <property type="project" value="TreeGrafter"/>
</dbReference>
<dbReference type="GO" id="GO:0035251">
    <property type="term" value="F:UDP-glucosyltransferase activity"/>
    <property type="evidence" value="ECO:0007669"/>
    <property type="project" value="TreeGrafter"/>
</dbReference>
<name>A0A8T2IF03_9PIPI</name>
<dbReference type="Pfam" id="PF05686">
    <property type="entry name" value="Glyco_transf_90"/>
    <property type="match status" value="1"/>
</dbReference>